<dbReference type="Gene3D" id="3.40.50.300">
    <property type="entry name" value="P-loop containing nucleotide triphosphate hydrolases"/>
    <property type="match status" value="1"/>
</dbReference>
<dbReference type="EMBL" id="QPFP01000137">
    <property type="protein sequence ID" value="TEB20534.1"/>
    <property type="molecule type" value="Genomic_DNA"/>
</dbReference>
<organism evidence="3 4">
    <name type="scientific">Coprinellus micaceus</name>
    <name type="common">Glistening ink-cap mushroom</name>
    <name type="synonym">Coprinus micaceus</name>
    <dbReference type="NCBI Taxonomy" id="71717"/>
    <lineage>
        <taxon>Eukaryota</taxon>
        <taxon>Fungi</taxon>
        <taxon>Dikarya</taxon>
        <taxon>Basidiomycota</taxon>
        <taxon>Agaricomycotina</taxon>
        <taxon>Agaricomycetes</taxon>
        <taxon>Agaricomycetidae</taxon>
        <taxon>Agaricales</taxon>
        <taxon>Agaricineae</taxon>
        <taxon>Psathyrellaceae</taxon>
        <taxon>Coprinellus</taxon>
    </lineage>
</organism>
<feature type="domain" description="G" evidence="2">
    <location>
        <begin position="37"/>
        <end position="114"/>
    </location>
</feature>
<dbReference type="AlphaFoldDB" id="A0A4Y7SFA5"/>
<dbReference type="OrthoDB" id="8954335at2759"/>
<protein>
    <recommendedName>
        <fullName evidence="2">G domain-containing protein</fullName>
    </recommendedName>
</protein>
<feature type="region of interest" description="Disordered" evidence="1">
    <location>
        <begin position="263"/>
        <end position="282"/>
    </location>
</feature>
<evidence type="ECO:0000256" key="1">
    <source>
        <dbReference type="SAM" id="MobiDB-lite"/>
    </source>
</evidence>
<dbReference type="GO" id="GO:0005525">
    <property type="term" value="F:GTP binding"/>
    <property type="evidence" value="ECO:0007669"/>
    <property type="project" value="InterPro"/>
</dbReference>
<dbReference type="SUPFAM" id="SSF52540">
    <property type="entry name" value="P-loop containing nucleoside triphosphate hydrolases"/>
    <property type="match status" value="1"/>
</dbReference>
<evidence type="ECO:0000313" key="4">
    <source>
        <dbReference type="Proteomes" id="UP000298030"/>
    </source>
</evidence>
<gene>
    <name evidence="3" type="ORF">FA13DRAFT_1742848</name>
</gene>
<name>A0A4Y7SFA5_COPMI</name>
<keyword evidence="4" id="KW-1185">Reference proteome</keyword>
<accession>A0A4Y7SFA5</accession>
<dbReference type="InterPro" id="IPR027417">
    <property type="entry name" value="P-loop_NTPase"/>
</dbReference>
<evidence type="ECO:0000313" key="3">
    <source>
        <dbReference type="EMBL" id="TEB20534.1"/>
    </source>
</evidence>
<dbReference type="Proteomes" id="UP000298030">
    <property type="component" value="Unassembled WGS sequence"/>
</dbReference>
<reference evidence="3 4" key="1">
    <citation type="journal article" date="2019" name="Nat. Ecol. Evol.">
        <title>Megaphylogeny resolves global patterns of mushroom evolution.</title>
        <authorList>
            <person name="Varga T."/>
            <person name="Krizsan K."/>
            <person name="Foldi C."/>
            <person name="Dima B."/>
            <person name="Sanchez-Garcia M."/>
            <person name="Sanchez-Ramirez S."/>
            <person name="Szollosi G.J."/>
            <person name="Szarkandi J.G."/>
            <person name="Papp V."/>
            <person name="Albert L."/>
            <person name="Andreopoulos W."/>
            <person name="Angelini C."/>
            <person name="Antonin V."/>
            <person name="Barry K.W."/>
            <person name="Bougher N.L."/>
            <person name="Buchanan P."/>
            <person name="Buyck B."/>
            <person name="Bense V."/>
            <person name="Catcheside P."/>
            <person name="Chovatia M."/>
            <person name="Cooper J."/>
            <person name="Damon W."/>
            <person name="Desjardin D."/>
            <person name="Finy P."/>
            <person name="Geml J."/>
            <person name="Haridas S."/>
            <person name="Hughes K."/>
            <person name="Justo A."/>
            <person name="Karasinski D."/>
            <person name="Kautmanova I."/>
            <person name="Kiss B."/>
            <person name="Kocsube S."/>
            <person name="Kotiranta H."/>
            <person name="LaButti K.M."/>
            <person name="Lechner B.E."/>
            <person name="Liimatainen K."/>
            <person name="Lipzen A."/>
            <person name="Lukacs Z."/>
            <person name="Mihaltcheva S."/>
            <person name="Morgado L.N."/>
            <person name="Niskanen T."/>
            <person name="Noordeloos M.E."/>
            <person name="Ohm R.A."/>
            <person name="Ortiz-Santana B."/>
            <person name="Ovrebo C."/>
            <person name="Racz N."/>
            <person name="Riley R."/>
            <person name="Savchenko A."/>
            <person name="Shiryaev A."/>
            <person name="Soop K."/>
            <person name="Spirin V."/>
            <person name="Szebenyi C."/>
            <person name="Tomsovsky M."/>
            <person name="Tulloss R.E."/>
            <person name="Uehling J."/>
            <person name="Grigoriev I.V."/>
            <person name="Vagvolgyi C."/>
            <person name="Papp T."/>
            <person name="Martin F.M."/>
            <person name="Miettinen O."/>
            <person name="Hibbett D.S."/>
            <person name="Nagy L.G."/>
        </authorList>
    </citation>
    <scope>NUCLEOTIDE SEQUENCE [LARGE SCALE GENOMIC DNA]</scope>
    <source>
        <strain evidence="3 4">FP101781</strain>
    </source>
</reference>
<proteinExistence type="predicted"/>
<sequence>MGHNGKQQKRQGLLIKSGLDEVRPVRHHNSVSWRFPVMGQTKAGKSTLINSLVDDETKYRTVGHRMVSETSETSVVVVERAPSQYAALNRLLNDRRIVLVDTPGFNDTTMNDAVVLTSISQWLLASYGEGMRVGGILHLRDITQSGWNGVERRDFNVFSKICGDDGMNQVSLELKDGVARVDELLEEHWRWAIEQGASLAGAINDPWYIIQQIVTSMDALGVANRILHIQDELANKKYFLSESDAGKEVCLTLTNLLSQAKEHQRAAREDGKSPHAREHLERRREEIEKLAQQLDALGPSFVQRAKRWWSRDLLSLFQAPLDGQVAR</sequence>
<dbReference type="Pfam" id="PF01926">
    <property type="entry name" value="MMR_HSR1"/>
    <property type="match status" value="1"/>
</dbReference>
<dbReference type="STRING" id="71717.A0A4Y7SFA5"/>
<evidence type="ECO:0000259" key="2">
    <source>
        <dbReference type="Pfam" id="PF01926"/>
    </source>
</evidence>
<comment type="caution">
    <text evidence="3">The sequence shown here is derived from an EMBL/GenBank/DDBJ whole genome shotgun (WGS) entry which is preliminary data.</text>
</comment>
<dbReference type="InterPro" id="IPR006073">
    <property type="entry name" value="GTP-bd"/>
</dbReference>